<dbReference type="EMBL" id="CP006933">
    <property type="protein sequence ID" value="AIS31327.1"/>
    <property type="molecule type" value="Genomic_DNA"/>
</dbReference>
<feature type="region of interest" description="Disordered" evidence="1">
    <location>
        <begin position="189"/>
        <end position="219"/>
    </location>
</feature>
<dbReference type="STRING" id="2162.BRM9_0504"/>
<dbReference type="EMBL" id="LN734822">
    <property type="protein sequence ID" value="CEL25177.1"/>
    <property type="molecule type" value="Genomic_DNA"/>
</dbReference>
<dbReference type="Proteomes" id="UP000062768">
    <property type="component" value="Chromosome I"/>
</dbReference>
<dbReference type="PATRIC" id="fig|2162.10.peg.1608"/>
<keyword evidence="6" id="KW-1185">Reference proteome</keyword>
<reference evidence="3" key="2">
    <citation type="submission" date="2014-09" db="EMBL/GenBank/DDBJ databases">
        <authorList>
            <person name="Bishop-Lilly K.A."/>
            <person name="Broomall S.M."/>
            <person name="Chain P.S."/>
            <person name="Chertkov O."/>
            <person name="Coyne S.R."/>
            <person name="Daligault H.E."/>
            <person name="Davenport K.W."/>
            <person name="Erkkila T."/>
            <person name="Frey K.G."/>
            <person name="Gibbons H.S."/>
            <person name="Gu W."/>
            <person name="Jaissle J."/>
            <person name="Johnson S.L."/>
            <person name="Koroleva G.I."/>
            <person name="Ladner J.T."/>
            <person name="Lo C.-C."/>
            <person name="Minogue T.D."/>
            <person name="Munk C."/>
            <person name="Palacios G.F."/>
            <person name="Redden C.L."/>
            <person name="Rosenzweig C.N."/>
            <person name="Scholz M.B."/>
            <person name="Teshima H."/>
            <person name="Xu Y."/>
        </authorList>
    </citation>
    <scope>NUCLEOTIDE SEQUENCE</scope>
    <source>
        <strain evidence="3">Mb9</strain>
    </source>
</reference>
<dbReference type="GeneID" id="26739781"/>
<dbReference type="PIRSF" id="PIRSF019464">
    <property type="entry name" value="UCP019464"/>
    <property type="match status" value="1"/>
</dbReference>
<dbReference type="Proteomes" id="UP000606900">
    <property type="component" value="Unassembled WGS sequence"/>
</dbReference>
<name>A0A089ZBD5_METFO</name>
<evidence type="ECO:0000313" key="6">
    <source>
        <dbReference type="Proteomes" id="UP000062768"/>
    </source>
</evidence>
<evidence type="ECO:0000256" key="1">
    <source>
        <dbReference type="SAM" id="MobiDB-lite"/>
    </source>
</evidence>
<dbReference type="NCBIfam" id="TIGR03291">
    <property type="entry name" value="methan_mark_17"/>
    <property type="match status" value="1"/>
</dbReference>
<protein>
    <submittedName>
        <fullName evidence="4">Methanogenesis marker 17 protein</fullName>
    </submittedName>
    <submittedName>
        <fullName evidence="2">Methanogenesis marker protein 17</fullName>
    </submittedName>
</protein>
<dbReference type="RefSeq" id="WP_048084674.1">
    <property type="nucleotide sequence ID" value="NZ_CP006933.1"/>
</dbReference>
<dbReference type="AlphaFoldDB" id="A0A089ZBD5"/>
<accession>A0A089ZBD5</accession>
<evidence type="ECO:0000313" key="3">
    <source>
        <dbReference type="EMBL" id="CEL25177.1"/>
    </source>
</evidence>
<reference evidence="2" key="1">
    <citation type="submission" date="2013-12" db="EMBL/GenBank/DDBJ databases">
        <title>The complete genome sequence of Methanobacterium sp. BRM9.</title>
        <authorList>
            <consortium name="Pastoral Greenhouse Gas Research Consortium"/>
            <person name="Kelly W.J."/>
            <person name="Leahy S.C."/>
            <person name="Perry R."/>
            <person name="Li D."/>
            <person name="Altermann E."/>
            <person name="Lambie S.C."/>
            <person name="Attwood G.T."/>
        </authorList>
    </citation>
    <scope>NUCLEOTIDE SEQUENCE [LARGE SCALE GENOMIC DNA]</scope>
    <source>
        <strain evidence="2">BRM9</strain>
    </source>
</reference>
<evidence type="ECO:0000313" key="5">
    <source>
        <dbReference type="Proteomes" id="UP000029661"/>
    </source>
</evidence>
<reference evidence="4" key="3">
    <citation type="submission" date="2020-10" db="EMBL/GenBank/DDBJ databases">
        <title>Dehalococcoides mccartyi of a TCE/Cr reducing biochatode.</title>
        <authorList>
            <person name="Matturro B."/>
        </authorList>
    </citation>
    <scope>NUCLEOTIDE SEQUENCE</scope>
    <source>
        <strain evidence="4">Bin2</strain>
    </source>
</reference>
<organism evidence="2 5">
    <name type="scientific">Methanobacterium formicicum</name>
    <dbReference type="NCBI Taxonomy" id="2162"/>
    <lineage>
        <taxon>Archaea</taxon>
        <taxon>Methanobacteriati</taxon>
        <taxon>Methanobacteriota</taxon>
        <taxon>Methanomada group</taxon>
        <taxon>Methanobacteria</taxon>
        <taxon>Methanobacteriales</taxon>
        <taxon>Methanobacteriaceae</taxon>
        <taxon>Methanobacterium</taxon>
    </lineage>
</organism>
<proteinExistence type="predicted"/>
<evidence type="ECO:0000313" key="2">
    <source>
        <dbReference type="EMBL" id="AIS31327.1"/>
    </source>
</evidence>
<dbReference type="KEGG" id="mfc:BRM9_0504"/>
<dbReference type="Proteomes" id="UP000029661">
    <property type="component" value="Chromosome"/>
</dbReference>
<dbReference type="EMBL" id="JADIIL010000034">
    <property type="protein sequence ID" value="MBF4475565.1"/>
    <property type="molecule type" value="Genomic_DNA"/>
</dbReference>
<gene>
    <name evidence="2" type="ORF">BRM9_0504</name>
    <name evidence="4" type="ORF">ISP06_08910</name>
    <name evidence="3" type="ORF">MB9_1542</name>
</gene>
<evidence type="ECO:0000313" key="4">
    <source>
        <dbReference type="EMBL" id="MBF4475565.1"/>
    </source>
</evidence>
<sequence>MYVECYDENGREVYDMILRHILQEVQIGRAVNDVRIYVDPREPVFIIAVKYEKAAPPVVLEDFAEYEYDPEANEGFIRIKDENYLPELLKKLWEVEGRNKIHQPSRFEVVIDDPQIKLEGLVVHDPEEDLKKKIYDALFRIIPEGFRVVEHYSEGNIIALTCSDEYIKEEYLEKTREIIQKIKENKKSYELDAESPQKKKKSNNSESKTSKKLGNKFKE</sequence>
<dbReference type="Pfam" id="PF09886">
    <property type="entry name" value="DUF2113"/>
    <property type="match status" value="1"/>
</dbReference>
<dbReference type="InterPro" id="IPR016762">
    <property type="entry name" value="Methan_mark_17"/>
</dbReference>
<feature type="compositionally biased region" description="Basic residues" evidence="1">
    <location>
        <begin position="210"/>
        <end position="219"/>
    </location>
</feature>
<dbReference type="OrthoDB" id="52971at2157"/>